<dbReference type="InterPro" id="IPR047114">
    <property type="entry name" value="YciF"/>
</dbReference>
<dbReference type="RefSeq" id="WP_154445702.1">
    <property type="nucleotide sequence ID" value="NZ_WIND01000003.1"/>
</dbReference>
<evidence type="ECO:0000313" key="2">
    <source>
        <dbReference type="Proteomes" id="UP000474957"/>
    </source>
</evidence>
<dbReference type="EMBL" id="WIND01000003">
    <property type="protein sequence ID" value="MSU89216.1"/>
    <property type="molecule type" value="Genomic_DNA"/>
</dbReference>
<dbReference type="PANTHER" id="PTHR30565:SF9">
    <property type="entry name" value="PROTEIN YCIF"/>
    <property type="match status" value="1"/>
</dbReference>
<dbReference type="AlphaFoldDB" id="A0A6L5YY12"/>
<dbReference type="PANTHER" id="PTHR30565">
    <property type="entry name" value="PROTEIN YCIF"/>
    <property type="match status" value="1"/>
</dbReference>
<reference evidence="1 2" key="1">
    <citation type="submission" date="2019-10" db="EMBL/GenBank/DDBJ databases">
        <title>Cognatihalovulum marinum gen. nov. sp. nov., a new member of the family Rhodobacteraceae isolated from deep seawater of the Northwest Indian Ocean.</title>
        <authorList>
            <person name="Ruan C."/>
            <person name="Wang J."/>
            <person name="Zheng X."/>
            <person name="Song L."/>
            <person name="Zhu Y."/>
            <person name="Huang Y."/>
            <person name="Lu Z."/>
            <person name="Du W."/>
            <person name="Huang L."/>
            <person name="Dai X."/>
        </authorList>
    </citation>
    <scope>NUCLEOTIDE SEQUENCE [LARGE SCALE GENOMIC DNA]</scope>
    <source>
        <strain evidence="1 2">2CG4</strain>
    </source>
</reference>
<dbReference type="InterPro" id="IPR010287">
    <property type="entry name" value="DUF892_YciF-like"/>
</dbReference>
<dbReference type="CDD" id="cd07909">
    <property type="entry name" value="YciF"/>
    <property type="match status" value="1"/>
</dbReference>
<dbReference type="Gene3D" id="1.20.1260.10">
    <property type="match status" value="1"/>
</dbReference>
<accession>A0A6L5YY12</accession>
<organism evidence="1 2">
    <name type="scientific">Halovulum marinum</name>
    <dbReference type="NCBI Taxonomy" id="2662447"/>
    <lineage>
        <taxon>Bacteria</taxon>
        <taxon>Pseudomonadati</taxon>
        <taxon>Pseudomonadota</taxon>
        <taxon>Alphaproteobacteria</taxon>
        <taxon>Rhodobacterales</taxon>
        <taxon>Paracoccaceae</taxon>
        <taxon>Halovulum</taxon>
    </lineage>
</organism>
<dbReference type="Proteomes" id="UP000474957">
    <property type="component" value="Unassembled WGS sequence"/>
</dbReference>
<comment type="caution">
    <text evidence="1">The sequence shown here is derived from an EMBL/GenBank/DDBJ whole genome shotgun (WGS) entry which is preliminary data.</text>
</comment>
<dbReference type="SUPFAM" id="SSF47240">
    <property type="entry name" value="Ferritin-like"/>
    <property type="match status" value="1"/>
</dbReference>
<dbReference type="Pfam" id="PF05974">
    <property type="entry name" value="DUF892"/>
    <property type="match status" value="1"/>
</dbReference>
<dbReference type="InterPro" id="IPR012347">
    <property type="entry name" value="Ferritin-like"/>
</dbReference>
<keyword evidence="2" id="KW-1185">Reference proteome</keyword>
<protein>
    <submittedName>
        <fullName evidence="1">DUF892 family protein</fullName>
    </submittedName>
</protein>
<sequence>MALQNGEITDLNALFVHTLRDIYYAEKQIEKALPKMIDKVSAEPLREAFRSHLEETHEHVARLEKVFDLIGTEAKGVDCPAIDGIIEEAEELSGDVGTSEVTDAALAAAAQAVEHYEISRYGSLICWAKQLGESNSADVLKKTLSEEKAADDKLNDLAKDQLNAAAA</sequence>
<evidence type="ECO:0000313" key="1">
    <source>
        <dbReference type="EMBL" id="MSU89216.1"/>
    </source>
</evidence>
<gene>
    <name evidence="1" type="ORF">GE300_06225</name>
</gene>
<dbReference type="InterPro" id="IPR009078">
    <property type="entry name" value="Ferritin-like_SF"/>
</dbReference>
<proteinExistence type="predicted"/>
<name>A0A6L5YY12_9RHOB</name>